<dbReference type="InterPro" id="IPR021109">
    <property type="entry name" value="Peptidase_aspartic_dom_sf"/>
</dbReference>
<dbReference type="InterPro" id="IPR034122">
    <property type="entry name" value="Retropepsin-like_bacterial"/>
</dbReference>
<keyword evidence="1" id="KW-1133">Transmembrane helix</keyword>
<dbReference type="Gene3D" id="2.40.70.10">
    <property type="entry name" value="Acid Proteases"/>
    <property type="match status" value="1"/>
</dbReference>
<feature type="transmembrane region" description="Helical" evidence="1">
    <location>
        <begin position="55"/>
        <end position="78"/>
    </location>
</feature>
<evidence type="ECO:0000256" key="1">
    <source>
        <dbReference type="SAM" id="Phobius"/>
    </source>
</evidence>
<dbReference type="PROSITE" id="PS00141">
    <property type="entry name" value="ASP_PROTEASE"/>
    <property type="match status" value="1"/>
</dbReference>
<dbReference type="STRING" id="665126.ABB55_05035"/>
<accession>A0A0P6W0P9</accession>
<dbReference type="InterPro" id="IPR011969">
    <property type="entry name" value="Clan_AA_Asp_peptidase_C"/>
</dbReference>
<evidence type="ECO:0000313" key="2">
    <source>
        <dbReference type="EMBL" id="KPL51670.1"/>
    </source>
</evidence>
<reference evidence="2 3" key="1">
    <citation type="submission" date="2015-09" db="EMBL/GenBank/DDBJ databases">
        <authorList>
            <person name="Jackson K.R."/>
            <person name="Lunt B.L."/>
            <person name="Fisher J.N.B."/>
            <person name="Gardner A.V."/>
            <person name="Bailey M.E."/>
            <person name="Deus L.M."/>
            <person name="Earl A.S."/>
            <person name="Gibby P.D."/>
            <person name="Hartmann K.A."/>
            <person name="Liu J.E."/>
            <person name="Manci A.M."/>
            <person name="Nielsen D.A."/>
            <person name="Solomon M.B."/>
            <person name="Breakwell D.P."/>
            <person name="Burnett S.H."/>
            <person name="Grose J.H."/>
        </authorList>
    </citation>
    <scope>NUCLEOTIDE SEQUENCE [LARGE SCALE GENOMIC DNA]</scope>
    <source>
        <strain evidence="2 3">16</strain>
    </source>
</reference>
<keyword evidence="1" id="KW-0812">Transmembrane</keyword>
<dbReference type="AlphaFoldDB" id="A0A0P6W0P9"/>
<dbReference type="InterPro" id="IPR001969">
    <property type="entry name" value="Aspartic_peptidase_AS"/>
</dbReference>
<protein>
    <recommendedName>
        <fullName evidence="4">Aspartic protease</fullName>
    </recommendedName>
</protein>
<name>A0A0P6W0P9_9HYPH</name>
<evidence type="ECO:0008006" key="4">
    <source>
        <dbReference type="Google" id="ProtNLM"/>
    </source>
</evidence>
<dbReference type="NCBIfam" id="TIGR02281">
    <property type="entry name" value="clan_AA_DTGA"/>
    <property type="match status" value="1"/>
</dbReference>
<sequence>MVLLVIFVAVGLLIVNHDRGEVFGLPSGDFSRIVLIGTVATFAGATMLRGFRGRFGAMLQSAAIWLAVLFALVAGYGYKEDLKAFAERAVAGLSPGTAVNAGPGAVMVAKSNDGHFRVKATVNGRTIRLVVDTGASSVVLTDRDAREIGLDMARLRYDIRVSTANGTTQAAPVVLDRIEIGEIVESRVSALVARPGQLETSLLGNSFLSRMASFTIEGDRLTLRR</sequence>
<dbReference type="Pfam" id="PF13975">
    <property type="entry name" value="gag-asp_proteas"/>
    <property type="match status" value="1"/>
</dbReference>
<organism evidence="2 3">
    <name type="scientific">Prosthecodimorpha hirschii</name>
    <dbReference type="NCBI Taxonomy" id="665126"/>
    <lineage>
        <taxon>Bacteria</taxon>
        <taxon>Pseudomonadati</taxon>
        <taxon>Pseudomonadota</taxon>
        <taxon>Alphaproteobacteria</taxon>
        <taxon>Hyphomicrobiales</taxon>
        <taxon>Ancalomicrobiaceae</taxon>
        <taxon>Prosthecodimorpha</taxon>
    </lineage>
</organism>
<dbReference type="EMBL" id="LJYW01000001">
    <property type="protein sequence ID" value="KPL51670.1"/>
    <property type="molecule type" value="Genomic_DNA"/>
</dbReference>
<gene>
    <name evidence="2" type="ORF">ABB55_05035</name>
</gene>
<keyword evidence="1" id="KW-0472">Membrane</keyword>
<evidence type="ECO:0000313" key="3">
    <source>
        <dbReference type="Proteomes" id="UP000048984"/>
    </source>
</evidence>
<dbReference type="Proteomes" id="UP000048984">
    <property type="component" value="Unassembled WGS sequence"/>
</dbReference>
<reference evidence="2 3" key="2">
    <citation type="submission" date="2015-10" db="EMBL/GenBank/DDBJ databases">
        <title>Draft Genome Sequence of Prosthecomicrobium hirschii ATCC 27832.</title>
        <authorList>
            <person name="Daniel J."/>
            <person name="Givan S.A."/>
            <person name="Brun Y.V."/>
            <person name="Brown P.J."/>
        </authorList>
    </citation>
    <scope>NUCLEOTIDE SEQUENCE [LARGE SCALE GENOMIC DNA]</scope>
    <source>
        <strain evidence="2 3">16</strain>
    </source>
</reference>
<dbReference type="SUPFAM" id="SSF50630">
    <property type="entry name" value="Acid proteases"/>
    <property type="match status" value="1"/>
</dbReference>
<comment type="caution">
    <text evidence="2">The sequence shown here is derived from an EMBL/GenBank/DDBJ whole genome shotgun (WGS) entry which is preliminary data.</text>
</comment>
<dbReference type="CDD" id="cd05483">
    <property type="entry name" value="retropepsin_like_bacteria"/>
    <property type="match status" value="1"/>
</dbReference>
<dbReference type="GO" id="GO:0004190">
    <property type="term" value="F:aspartic-type endopeptidase activity"/>
    <property type="evidence" value="ECO:0007669"/>
    <property type="project" value="InterPro"/>
</dbReference>
<keyword evidence="3" id="KW-1185">Reference proteome</keyword>
<dbReference type="RefSeq" id="WP_054357832.1">
    <property type="nucleotide sequence ID" value="NZ_JAPCYQ010000001.1"/>
</dbReference>
<proteinExistence type="predicted"/>
<dbReference type="GO" id="GO:0006508">
    <property type="term" value="P:proteolysis"/>
    <property type="evidence" value="ECO:0007669"/>
    <property type="project" value="InterPro"/>
</dbReference>